<evidence type="ECO:0000256" key="2">
    <source>
        <dbReference type="SAM" id="SignalP"/>
    </source>
</evidence>
<dbReference type="InterPro" id="IPR008258">
    <property type="entry name" value="Transglycosylase_SLT_dom_1"/>
</dbReference>
<feature type="signal peptide" evidence="2">
    <location>
        <begin position="1"/>
        <end position="35"/>
    </location>
</feature>
<dbReference type="Gene3D" id="1.10.530.10">
    <property type="match status" value="1"/>
</dbReference>
<organism evidence="4 5">
    <name type="scientific">Paeniglutamicibacter kerguelensis</name>
    <dbReference type="NCBI Taxonomy" id="254788"/>
    <lineage>
        <taxon>Bacteria</taxon>
        <taxon>Bacillati</taxon>
        <taxon>Actinomycetota</taxon>
        <taxon>Actinomycetes</taxon>
        <taxon>Micrococcales</taxon>
        <taxon>Micrococcaceae</taxon>
        <taxon>Paeniglutamicibacter</taxon>
    </lineage>
</organism>
<dbReference type="Pfam" id="PF01476">
    <property type="entry name" value="LysM"/>
    <property type="match status" value="4"/>
</dbReference>
<feature type="region of interest" description="Disordered" evidence="1">
    <location>
        <begin position="195"/>
        <end position="215"/>
    </location>
</feature>
<dbReference type="PROSITE" id="PS51782">
    <property type="entry name" value="LYSM"/>
    <property type="match status" value="4"/>
</dbReference>
<dbReference type="RefSeq" id="WP_209997554.1">
    <property type="nucleotide sequence ID" value="NZ_BAAAJY010000002.1"/>
</dbReference>
<feature type="domain" description="LysM" evidence="3">
    <location>
        <begin position="148"/>
        <end position="192"/>
    </location>
</feature>
<evidence type="ECO:0000256" key="1">
    <source>
        <dbReference type="SAM" id="MobiDB-lite"/>
    </source>
</evidence>
<gene>
    <name evidence="4" type="ORF">JOF47_002176</name>
</gene>
<dbReference type="PANTHER" id="PTHR33734">
    <property type="entry name" value="LYSM DOMAIN-CONTAINING GPI-ANCHORED PROTEIN 2"/>
    <property type="match status" value="1"/>
</dbReference>
<feature type="chain" id="PRO_5047487429" evidence="2">
    <location>
        <begin position="36"/>
        <end position="501"/>
    </location>
</feature>
<dbReference type="EMBL" id="JAGIOF010000001">
    <property type="protein sequence ID" value="MBP2386665.1"/>
    <property type="molecule type" value="Genomic_DNA"/>
</dbReference>
<sequence>MSIAQNRHVRAIGGAVATAAIPAVVLGTLATPAAAAPLPARDALQPRVATPALVKAAEARISAHLVASHIPTSVIPMAKKSETVLVKKGDTLSHISLRTKVSVADLKKANGLSSDNIYAGQTLRLKTSGSAASAPKAKASASTTKTASQYKVVAGDTLGGIANRMGISLGAVRSAAGNPAGDLIHIGQVLRFSSTGGTAASKPGSQISSKSPAGSYVVRAGDTPSGIALRHNMSTSSFLALNGLSHSSIIRLNQVVKVSGGSAGSSAPAAPKTPAAAQGSYTVVSGDTLIGIANKTNTPVNTLLKLNKNLSYGSTLSIGQRLKTSGNGSSSSAVNPTSSKPLVGNTFLGRKYSSGTVNSANENKRTLLAAKLPSRAQMQAMVASTARAMGVDPSLALAHAFQESSFNMASVSPANAVGVMQVIPSAGQWAEGLVGRKLNLLDPQDNVTAGIAIIRHHQRNSPSKEIGIASYYQGAAGVKKYGMYPDTKRYVANIIALQNRF</sequence>
<dbReference type="CDD" id="cd00254">
    <property type="entry name" value="LT-like"/>
    <property type="match status" value="1"/>
</dbReference>
<dbReference type="Gene3D" id="3.10.350.10">
    <property type="entry name" value="LysM domain"/>
    <property type="match status" value="4"/>
</dbReference>
<dbReference type="SMART" id="SM00257">
    <property type="entry name" value="LysM"/>
    <property type="match status" value="4"/>
</dbReference>
<evidence type="ECO:0000259" key="3">
    <source>
        <dbReference type="PROSITE" id="PS51782"/>
    </source>
</evidence>
<dbReference type="Proteomes" id="UP001296993">
    <property type="component" value="Unassembled WGS sequence"/>
</dbReference>
<dbReference type="Pfam" id="PF01464">
    <property type="entry name" value="SLT"/>
    <property type="match status" value="1"/>
</dbReference>
<dbReference type="SUPFAM" id="SSF53955">
    <property type="entry name" value="Lysozyme-like"/>
    <property type="match status" value="1"/>
</dbReference>
<dbReference type="InterPro" id="IPR018392">
    <property type="entry name" value="LysM"/>
</dbReference>
<feature type="domain" description="LysM" evidence="3">
    <location>
        <begin position="82"/>
        <end position="125"/>
    </location>
</feature>
<feature type="compositionally biased region" description="Polar residues" evidence="1">
    <location>
        <begin position="195"/>
        <end position="212"/>
    </location>
</feature>
<dbReference type="SUPFAM" id="SSF54106">
    <property type="entry name" value="LysM domain"/>
    <property type="match status" value="4"/>
</dbReference>
<evidence type="ECO:0000313" key="4">
    <source>
        <dbReference type="EMBL" id="MBP2386665.1"/>
    </source>
</evidence>
<name>A0ABS4XDY8_9MICC</name>
<accession>A0ABS4XDY8</accession>
<comment type="caution">
    <text evidence="4">The sequence shown here is derived from an EMBL/GenBank/DDBJ whole genome shotgun (WGS) entry which is preliminary data.</text>
</comment>
<keyword evidence="2" id="KW-0732">Signal</keyword>
<dbReference type="PANTHER" id="PTHR33734:SF22">
    <property type="entry name" value="MEMBRANE-BOUND LYTIC MUREIN TRANSGLYCOSYLASE D"/>
    <property type="match status" value="1"/>
</dbReference>
<keyword evidence="5" id="KW-1185">Reference proteome</keyword>
<protein>
    <submittedName>
        <fullName evidence="4">LysM repeat protein</fullName>
    </submittedName>
</protein>
<dbReference type="InterPro" id="IPR023346">
    <property type="entry name" value="Lysozyme-like_dom_sf"/>
</dbReference>
<evidence type="ECO:0000313" key="5">
    <source>
        <dbReference type="Proteomes" id="UP001296993"/>
    </source>
</evidence>
<dbReference type="CDD" id="cd00118">
    <property type="entry name" value="LysM"/>
    <property type="match status" value="4"/>
</dbReference>
<feature type="domain" description="LysM" evidence="3">
    <location>
        <begin position="279"/>
        <end position="324"/>
    </location>
</feature>
<feature type="domain" description="LysM" evidence="3">
    <location>
        <begin position="214"/>
        <end position="258"/>
    </location>
</feature>
<reference evidence="4 5" key="1">
    <citation type="submission" date="2021-03" db="EMBL/GenBank/DDBJ databases">
        <title>Sequencing the genomes of 1000 actinobacteria strains.</title>
        <authorList>
            <person name="Klenk H.-P."/>
        </authorList>
    </citation>
    <scope>NUCLEOTIDE SEQUENCE [LARGE SCALE GENOMIC DNA]</scope>
    <source>
        <strain evidence="4 5">DSM 15797</strain>
    </source>
</reference>
<dbReference type="InterPro" id="IPR036779">
    <property type="entry name" value="LysM_dom_sf"/>
</dbReference>
<proteinExistence type="predicted"/>